<dbReference type="AlphaFoldDB" id="A0A1Y3PDF9"/>
<reference evidence="2" key="1">
    <citation type="submission" date="2016-06" db="EMBL/GenBank/DDBJ databases">
        <authorList>
            <person name="Nascimento L."/>
            <person name="Pereira R.V."/>
            <person name="Martins L.F."/>
            <person name="Quaggio R.B."/>
            <person name="Silva A.M."/>
            <person name="Setubal J.C."/>
        </authorList>
    </citation>
    <scope>NUCLEOTIDE SEQUENCE [LARGE SCALE GENOMIC DNA]</scope>
</reference>
<evidence type="ECO:0000313" key="2">
    <source>
        <dbReference type="Proteomes" id="UP000196475"/>
    </source>
</evidence>
<name>A0A1Y3PDF9_9BACI</name>
<proteinExistence type="predicted"/>
<gene>
    <name evidence="1" type="ORF">BAA01_00165</name>
</gene>
<sequence>MRTQIFMKITRPLDDLAERRVITLASNGIFEMGVHPLALFRMYQMAIERWKTNPHDYFTSLQPDGIEVVITNGNEEIGKTLISDFPGLKGKVYVIVNDHGAQGLVVSALLPDEY</sequence>
<protein>
    <submittedName>
        <fullName evidence="1">Uncharacterized protein</fullName>
    </submittedName>
</protein>
<dbReference type="EMBL" id="LZRT01000108">
    <property type="protein sequence ID" value="OUM85224.1"/>
    <property type="molecule type" value="Genomic_DNA"/>
</dbReference>
<comment type="caution">
    <text evidence="1">The sequence shown here is derived from an EMBL/GenBank/DDBJ whole genome shotgun (WGS) entry which is preliminary data.</text>
</comment>
<organism evidence="1 2">
    <name type="scientific">Bacillus thermozeamaize</name>
    <dbReference type="NCBI Taxonomy" id="230954"/>
    <lineage>
        <taxon>Bacteria</taxon>
        <taxon>Bacillati</taxon>
        <taxon>Bacillota</taxon>
        <taxon>Bacilli</taxon>
        <taxon>Bacillales</taxon>
        <taxon>Bacillaceae</taxon>
        <taxon>Bacillus</taxon>
    </lineage>
</organism>
<dbReference type="Proteomes" id="UP000196475">
    <property type="component" value="Unassembled WGS sequence"/>
</dbReference>
<evidence type="ECO:0000313" key="1">
    <source>
        <dbReference type="EMBL" id="OUM85224.1"/>
    </source>
</evidence>
<accession>A0A1Y3PDF9</accession>